<dbReference type="InterPro" id="IPR000866">
    <property type="entry name" value="AhpC/TSA"/>
</dbReference>
<evidence type="ECO:0000313" key="2">
    <source>
        <dbReference type="EMBL" id="MFC4230332.1"/>
    </source>
</evidence>
<dbReference type="InterPro" id="IPR006869">
    <property type="entry name" value="DUF547"/>
</dbReference>
<feature type="domain" description="Thioredoxin" evidence="1">
    <location>
        <begin position="23"/>
        <end position="160"/>
    </location>
</feature>
<proteinExistence type="predicted"/>
<sequence>MNKLVTILCAIAFVLKVSSQTPYKIGDLVNEFTINTTLNTKQSFSTLKNINGNIVVLDFFGTWCVPCIKALPTLTALQQKYTGKLSILLISIEEEQRLKDFIAQRKNLSLPIVVDKGEAITQLFQPPAYPYTIVLNEERKIIAITKAENLTENYIDSLLAIKQPENIMVPQKPVVKQLQQAIVKEKMPINPIIALSEQFIYAAKTGTNTASLITNLQTLPFDSLHNFLVTDSEKKAFWINIYNGFTHVFLDKNPERYKNRSSFFSAKQITIAGKLFSLDAIEHGILRRSKIKWSEGYLNKWFPSKIEKELRVDTLDYRIHFALNCGAKSCPPIAFYNASKINEQLDIATKAYLNGEADYNARNNTLQLPTLMSWFRHDFGGKKQMLRLAKQLGIVPADKQPTIHFKKYDWNLYLNNFKN</sequence>
<dbReference type="PANTHER" id="PTHR46361:SF3">
    <property type="entry name" value="ELECTRON CARRIER_ PROTEIN DISULFIDE OXIDOREDUCTASE"/>
    <property type="match status" value="1"/>
</dbReference>
<reference evidence="3" key="1">
    <citation type="journal article" date="2019" name="Int. J. Syst. Evol. Microbiol.">
        <title>The Global Catalogue of Microorganisms (GCM) 10K type strain sequencing project: providing services to taxonomists for standard genome sequencing and annotation.</title>
        <authorList>
            <consortium name="The Broad Institute Genomics Platform"/>
            <consortium name="The Broad Institute Genome Sequencing Center for Infectious Disease"/>
            <person name="Wu L."/>
            <person name="Ma J."/>
        </authorList>
    </citation>
    <scope>NUCLEOTIDE SEQUENCE [LARGE SCALE GENOMIC DNA]</scope>
    <source>
        <strain evidence="3">CECT 8010</strain>
    </source>
</reference>
<dbReference type="InterPro" id="IPR036249">
    <property type="entry name" value="Thioredoxin-like_sf"/>
</dbReference>
<dbReference type="PROSITE" id="PS51352">
    <property type="entry name" value="THIOREDOXIN_2"/>
    <property type="match status" value="1"/>
</dbReference>
<organism evidence="2 3">
    <name type="scientific">Parasediminibacterium paludis</name>
    <dbReference type="NCBI Taxonomy" id="908966"/>
    <lineage>
        <taxon>Bacteria</taxon>
        <taxon>Pseudomonadati</taxon>
        <taxon>Bacteroidota</taxon>
        <taxon>Chitinophagia</taxon>
        <taxon>Chitinophagales</taxon>
        <taxon>Chitinophagaceae</taxon>
        <taxon>Parasediminibacterium</taxon>
    </lineage>
</organism>
<dbReference type="Gene3D" id="3.40.30.10">
    <property type="entry name" value="Glutaredoxin"/>
    <property type="match status" value="1"/>
</dbReference>
<dbReference type="Proteomes" id="UP001595906">
    <property type="component" value="Unassembled WGS sequence"/>
</dbReference>
<accession>A0ABV8PTT7</accession>
<comment type="caution">
    <text evidence="2">The sequence shown here is derived from an EMBL/GenBank/DDBJ whole genome shotgun (WGS) entry which is preliminary data.</text>
</comment>
<keyword evidence="3" id="KW-1185">Reference proteome</keyword>
<gene>
    <name evidence="2" type="ORF">ACFOW1_00415</name>
</gene>
<evidence type="ECO:0000259" key="1">
    <source>
        <dbReference type="PROSITE" id="PS51352"/>
    </source>
</evidence>
<name>A0ABV8PTT7_9BACT</name>
<dbReference type="Pfam" id="PF04784">
    <property type="entry name" value="DUF547"/>
    <property type="match status" value="1"/>
</dbReference>
<dbReference type="EMBL" id="JBHSDC010000001">
    <property type="protein sequence ID" value="MFC4230332.1"/>
    <property type="molecule type" value="Genomic_DNA"/>
</dbReference>
<dbReference type="PANTHER" id="PTHR46361">
    <property type="entry name" value="ELECTRON CARRIER/ PROTEIN DISULFIDE OXIDOREDUCTASE"/>
    <property type="match status" value="1"/>
</dbReference>
<dbReference type="SUPFAM" id="SSF52833">
    <property type="entry name" value="Thioredoxin-like"/>
    <property type="match status" value="1"/>
</dbReference>
<evidence type="ECO:0000313" key="3">
    <source>
        <dbReference type="Proteomes" id="UP001595906"/>
    </source>
</evidence>
<dbReference type="Pfam" id="PF00578">
    <property type="entry name" value="AhpC-TSA"/>
    <property type="match status" value="1"/>
</dbReference>
<dbReference type="CDD" id="cd02966">
    <property type="entry name" value="TlpA_like_family"/>
    <property type="match status" value="1"/>
</dbReference>
<protein>
    <submittedName>
        <fullName evidence="2">DUF547 domain-containing protein</fullName>
    </submittedName>
</protein>
<dbReference type="InterPro" id="IPR013766">
    <property type="entry name" value="Thioredoxin_domain"/>
</dbReference>
<dbReference type="RefSeq" id="WP_379011425.1">
    <property type="nucleotide sequence ID" value="NZ_JBHSDC010000001.1"/>
</dbReference>